<gene>
    <name evidence="1" type="ORF">JCM19235_6914</name>
</gene>
<accession>A0A090RSU5</accession>
<dbReference type="AlphaFoldDB" id="A0A090RSU5"/>
<dbReference type="Gene3D" id="3.40.190.290">
    <property type="match status" value="1"/>
</dbReference>
<evidence type="ECO:0000313" key="1">
    <source>
        <dbReference type="EMBL" id="GAL18361.1"/>
    </source>
</evidence>
<keyword evidence="2" id="KW-1185">Reference proteome</keyword>
<dbReference type="Proteomes" id="UP000029228">
    <property type="component" value="Unassembled WGS sequence"/>
</dbReference>
<comment type="caution">
    <text evidence="1">The sequence shown here is derived from an EMBL/GenBank/DDBJ whole genome shotgun (WGS) entry which is preliminary data.</text>
</comment>
<evidence type="ECO:0008006" key="3">
    <source>
        <dbReference type="Google" id="ProtNLM"/>
    </source>
</evidence>
<sequence length="68" mass="7648">MDQLDMVSMGMGWAIVPKFQALDMLDSGDLVEFKIEGGKNINWSAELIYGADKAMNPFWRGSLKIRLP</sequence>
<dbReference type="EMBL" id="BBMR01000002">
    <property type="protein sequence ID" value="GAL18361.1"/>
    <property type="molecule type" value="Genomic_DNA"/>
</dbReference>
<evidence type="ECO:0000313" key="2">
    <source>
        <dbReference type="Proteomes" id="UP000029228"/>
    </source>
</evidence>
<proteinExistence type="predicted"/>
<reference evidence="1 2" key="1">
    <citation type="submission" date="2014-09" db="EMBL/GenBank/DDBJ databases">
        <title>Vibrio maritimus JCM 19235. (C45) whole genome shotgun sequence.</title>
        <authorList>
            <person name="Sawabe T."/>
            <person name="Meirelles P."/>
            <person name="Nakanishi M."/>
            <person name="Sayaka M."/>
            <person name="Hattori M."/>
            <person name="Ohkuma M."/>
        </authorList>
    </citation>
    <scope>NUCLEOTIDE SEQUENCE [LARGE SCALE GENOMIC DNA]</scope>
    <source>
        <strain evidence="2">JCM19235</strain>
    </source>
</reference>
<protein>
    <recommendedName>
        <fullName evidence="3">Transcriptional regulator LysR family</fullName>
    </recommendedName>
</protein>
<organism evidence="1 2">
    <name type="scientific">Vibrio maritimus</name>
    <dbReference type="NCBI Taxonomy" id="990268"/>
    <lineage>
        <taxon>Bacteria</taxon>
        <taxon>Pseudomonadati</taxon>
        <taxon>Pseudomonadota</taxon>
        <taxon>Gammaproteobacteria</taxon>
        <taxon>Vibrionales</taxon>
        <taxon>Vibrionaceae</taxon>
        <taxon>Vibrio</taxon>
    </lineage>
</organism>
<name>A0A090RSU5_9VIBR</name>
<dbReference type="SUPFAM" id="SSF53850">
    <property type="entry name" value="Periplasmic binding protein-like II"/>
    <property type="match status" value="1"/>
</dbReference>